<dbReference type="InterPro" id="IPR001638">
    <property type="entry name" value="Solute-binding_3/MltF_N"/>
</dbReference>
<dbReference type="EMBL" id="CP032696">
    <property type="protein sequence ID" value="AYG64102.1"/>
    <property type="molecule type" value="Genomic_DNA"/>
</dbReference>
<dbReference type="SMART" id="SM00062">
    <property type="entry name" value="PBPb"/>
    <property type="match status" value="1"/>
</dbReference>
<dbReference type="PANTHER" id="PTHR35936">
    <property type="entry name" value="MEMBRANE-BOUND LYTIC MUREIN TRANSGLYCOSYLASE F"/>
    <property type="match status" value="1"/>
</dbReference>
<dbReference type="OrthoDB" id="9768183at2"/>
<protein>
    <submittedName>
        <fullName evidence="4">Ectoine/hydroxyectoine ABC transporter substrate-binding protein EhuB</fullName>
    </submittedName>
</protein>
<dbReference type="InterPro" id="IPR014337">
    <property type="entry name" value="Ectoine_EhuB"/>
</dbReference>
<comment type="subcellular location">
    <subcellularLocation>
        <location evidence="1">Periplasm</location>
    </subcellularLocation>
</comment>
<dbReference type="GO" id="GO:0042597">
    <property type="term" value="C:periplasmic space"/>
    <property type="evidence" value="ECO:0007669"/>
    <property type="project" value="UniProtKB-SubCell"/>
</dbReference>
<keyword evidence="4" id="KW-0614">Plasmid</keyword>
<evidence type="ECO:0000256" key="1">
    <source>
        <dbReference type="ARBA" id="ARBA00004418"/>
    </source>
</evidence>
<dbReference type="PANTHER" id="PTHR35936:SF17">
    <property type="entry name" value="ARGININE-BINDING EXTRACELLULAR PROTEIN ARTP"/>
    <property type="match status" value="1"/>
</dbReference>
<keyword evidence="2" id="KW-0732">Signal</keyword>
<dbReference type="KEGG" id="rjg:CCGE525_35475"/>
<keyword evidence="5" id="KW-1185">Reference proteome</keyword>
<evidence type="ECO:0000256" key="2">
    <source>
        <dbReference type="ARBA" id="ARBA00022729"/>
    </source>
</evidence>
<dbReference type="PROSITE" id="PS51318">
    <property type="entry name" value="TAT"/>
    <property type="match status" value="1"/>
</dbReference>
<dbReference type="GO" id="GO:0033294">
    <property type="term" value="F:ectoine binding"/>
    <property type="evidence" value="ECO:0007669"/>
    <property type="project" value="InterPro"/>
</dbReference>
<dbReference type="RefSeq" id="WP_120708998.1">
    <property type="nucleotide sequence ID" value="NZ_CP032696.1"/>
</dbReference>
<sequence length="294" mass="31723">MKKRKHGSTWIDHARRQVLRGIAIGVAAIAIAPFAASASAESLLEKIKNGETIRIGFSNEIPWAYPGDNNEPLGFVNAMAIDILKKMGTTKIEPVETEWGSLVPGLQAGRFDIITGGMFIYPERCRNVLFSEPLGNFTDALLVQKGNPKDLHSYEDVRDKGLIFVTASGWEAVKSAKRVGIPDDKVLKVAGAPEVTQAVKAGRADAGAGDYFTLKKVVENDNSLELADPYTSPDPAGYPAFAFLPSQQAEVDAFNAAMKDYIGTDAMLAAVSKYGYTKKNLPNGTKTADLCKQP</sequence>
<dbReference type="Gene3D" id="3.40.190.10">
    <property type="entry name" value="Periplasmic binding protein-like II"/>
    <property type="match status" value="2"/>
</dbReference>
<dbReference type="AlphaFoldDB" id="A0A387G8C8"/>
<evidence type="ECO:0000313" key="5">
    <source>
        <dbReference type="Proteomes" id="UP000282195"/>
    </source>
</evidence>
<reference evidence="4 5" key="1">
    <citation type="submission" date="2018-10" db="EMBL/GenBank/DDBJ databases">
        <title>Rhizobium etli, R. leguminosarum and a new Rhizobium genospecies from Phaseolus dumosus.</title>
        <authorList>
            <person name="Ramirez-Puebla S.T."/>
            <person name="Rogel-Hernandez M.A."/>
            <person name="Guerrero G."/>
            <person name="Ormeno-Orrillo E."/>
            <person name="Martinez-Romero J.C."/>
            <person name="Negrete-Yankelevich S."/>
            <person name="Martinez-Romero E."/>
        </authorList>
    </citation>
    <scope>NUCLEOTIDE SEQUENCE [LARGE SCALE GENOMIC DNA]</scope>
    <source>
        <strain evidence="4 5">CCGE525</strain>
        <plasmid evidence="5">prccge525b</plasmid>
    </source>
</reference>
<dbReference type="Proteomes" id="UP000282195">
    <property type="component" value="Plasmid pRCCGE525b"/>
</dbReference>
<name>A0A387G8C8_9HYPH</name>
<dbReference type="NCBIfam" id="TIGR02995">
    <property type="entry name" value="ectoine_ehuB"/>
    <property type="match status" value="1"/>
</dbReference>
<accession>A0A387G8C8</accession>
<dbReference type="GO" id="GO:0051470">
    <property type="term" value="P:ectoine transmembrane transport"/>
    <property type="evidence" value="ECO:0007669"/>
    <property type="project" value="InterPro"/>
</dbReference>
<dbReference type="Pfam" id="PF00497">
    <property type="entry name" value="SBP_bac_3"/>
    <property type="match status" value="1"/>
</dbReference>
<dbReference type="SUPFAM" id="SSF53850">
    <property type="entry name" value="Periplasmic binding protein-like II"/>
    <property type="match status" value="1"/>
</dbReference>
<dbReference type="InterPro" id="IPR006311">
    <property type="entry name" value="TAT_signal"/>
</dbReference>
<evidence type="ECO:0000313" key="4">
    <source>
        <dbReference type="EMBL" id="AYG64102.1"/>
    </source>
</evidence>
<evidence type="ECO:0000259" key="3">
    <source>
        <dbReference type="SMART" id="SM00062"/>
    </source>
</evidence>
<feature type="domain" description="Solute-binding protein family 3/N-terminal" evidence="3">
    <location>
        <begin position="52"/>
        <end position="278"/>
    </location>
</feature>
<organism evidence="4 5">
    <name type="scientific">Rhizobium jaguaris</name>
    <dbReference type="NCBI Taxonomy" id="1312183"/>
    <lineage>
        <taxon>Bacteria</taxon>
        <taxon>Pseudomonadati</taxon>
        <taxon>Pseudomonadota</taxon>
        <taxon>Alphaproteobacteria</taxon>
        <taxon>Hyphomicrobiales</taxon>
        <taxon>Rhizobiaceae</taxon>
        <taxon>Rhizobium/Agrobacterium group</taxon>
        <taxon>Rhizobium</taxon>
    </lineage>
</organism>
<geneLocation type="plasmid" evidence="5">
    <name>prccge525b</name>
</geneLocation>
<gene>
    <name evidence="4" type="primary">ehuB</name>
    <name evidence="4" type="ORF">CCGE525_35475</name>
</gene>
<proteinExistence type="predicted"/>